<organism evidence="6 7">
    <name type="scientific">Desulfonispora thiosulfatigenes DSM 11270</name>
    <dbReference type="NCBI Taxonomy" id="656914"/>
    <lineage>
        <taxon>Bacteria</taxon>
        <taxon>Bacillati</taxon>
        <taxon>Bacillota</taxon>
        <taxon>Clostridia</taxon>
        <taxon>Eubacteriales</taxon>
        <taxon>Peptococcaceae</taxon>
        <taxon>Desulfonispora</taxon>
    </lineage>
</organism>
<accession>A0A1W1V6L6</accession>
<dbReference type="InterPro" id="IPR001173">
    <property type="entry name" value="Glyco_trans_2-like"/>
</dbReference>
<evidence type="ECO:0000256" key="4">
    <source>
        <dbReference type="SAM" id="Phobius"/>
    </source>
</evidence>
<reference evidence="6 7" key="1">
    <citation type="submission" date="2017-04" db="EMBL/GenBank/DDBJ databases">
        <authorList>
            <person name="Afonso C.L."/>
            <person name="Miller P.J."/>
            <person name="Scott M.A."/>
            <person name="Spackman E."/>
            <person name="Goraichik I."/>
            <person name="Dimitrov K.M."/>
            <person name="Suarez D.L."/>
            <person name="Swayne D.E."/>
        </authorList>
    </citation>
    <scope>NUCLEOTIDE SEQUENCE [LARGE SCALE GENOMIC DNA]</scope>
    <source>
        <strain evidence="6 7">DSM 11270</strain>
    </source>
</reference>
<sequence>MVINVLKLYMFLIIVIMLIYAGRHMVFSYNRVFVKQRIYYNDIISSVMPSISILIPMHNEELVIHYIMESLLACDYDKDRMEIIPINDNSTDRTWEILEEYSQQYEFIRPLNRDSELNGKPAALNDAMEIAKGDIIIVFDADYRPAKDMLKQLAVAFGDPEVGAVMGRVIPYNTNTNLLTRLLTLERSGGYQVDQQARYNMRLIPQYGGTVGGFRREIFMEMGGFNPSVLAEDTELTYRLYIKGWKVIYANSAECYEEAPETWSVRARQILRWSRGHNNVLFRYFFKTLTTTNMNFREKVDGILLLMVYAIPFLLALGILDSLVLFLLGEMNIFAGWWVLLFIGAYSTFGNFAPFYQIGSAQMMDGTRKEVLLLPLVMFNFFFYMWNISLGFLYAIVDIITRRNVKWAKTNRFTKQPSEEVRS</sequence>
<proteinExistence type="inferred from homology"/>
<evidence type="ECO:0000256" key="2">
    <source>
        <dbReference type="ARBA" id="ARBA00022676"/>
    </source>
</evidence>
<protein>
    <submittedName>
        <fullName evidence="6">Glycosyltransferase, catalytic subunit of cellulose synthase and poly-beta-1,6-N-acetylglucosamine synthase</fullName>
    </submittedName>
</protein>
<feature type="transmembrane region" description="Helical" evidence="4">
    <location>
        <begin position="371"/>
        <end position="397"/>
    </location>
</feature>
<dbReference type="STRING" id="656914.SAMN00017405_0559"/>
<dbReference type="Pfam" id="PF00535">
    <property type="entry name" value="Glycos_transf_2"/>
    <property type="match status" value="1"/>
</dbReference>
<evidence type="ECO:0000313" key="7">
    <source>
        <dbReference type="Proteomes" id="UP000192731"/>
    </source>
</evidence>
<feature type="transmembrane region" description="Helical" evidence="4">
    <location>
        <begin position="335"/>
        <end position="359"/>
    </location>
</feature>
<dbReference type="Proteomes" id="UP000192731">
    <property type="component" value="Unassembled WGS sequence"/>
</dbReference>
<dbReference type="CDD" id="cd06423">
    <property type="entry name" value="CESA_like"/>
    <property type="match status" value="1"/>
</dbReference>
<keyword evidence="4" id="KW-0472">Membrane</keyword>
<evidence type="ECO:0000256" key="1">
    <source>
        <dbReference type="ARBA" id="ARBA00006739"/>
    </source>
</evidence>
<dbReference type="GO" id="GO:0016757">
    <property type="term" value="F:glycosyltransferase activity"/>
    <property type="evidence" value="ECO:0007669"/>
    <property type="project" value="UniProtKB-KW"/>
</dbReference>
<keyword evidence="7" id="KW-1185">Reference proteome</keyword>
<dbReference type="Gene3D" id="3.90.550.10">
    <property type="entry name" value="Spore Coat Polysaccharide Biosynthesis Protein SpsA, Chain A"/>
    <property type="match status" value="1"/>
</dbReference>
<evidence type="ECO:0000256" key="3">
    <source>
        <dbReference type="ARBA" id="ARBA00022679"/>
    </source>
</evidence>
<dbReference type="InterPro" id="IPR029044">
    <property type="entry name" value="Nucleotide-diphossugar_trans"/>
</dbReference>
<dbReference type="SUPFAM" id="SSF53448">
    <property type="entry name" value="Nucleotide-diphospho-sugar transferases"/>
    <property type="match status" value="1"/>
</dbReference>
<feature type="transmembrane region" description="Helical" evidence="4">
    <location>
        <begin position="303"/>
        <end position="329"/>
    </location>
</feature>
<keyword evidence="4" id="KW-0812">Transmembrane</keyword>
<evidence type="ECO:0000313" key="6">
    <source>
        <dbReference type="EMBL" id="SMB88982.1"/>
    </source>
</evidence>
<dbReference type="PANTHER" id="PTHR43630:SF1">
    <property type="entry name" value="POLY-BETA-1,6-N-ACETYL-D-GLUCOSAMINE SYNTHASE"/>
    <property type="match status" value="1"/>
</dbReference>
<keyword evidence="2" id="KW-0328">Glycosyltransferase</keyword>
<name>A0A1W1V6L6_DESTI</name>
<feature type="domain" description="Glycosyltransferase 2-like" evidence="5">
    <location>
        <begin position="52"/>
        <end position="221"/>
    </location>
</feature>
<dbReference type="OrthoDB" id="9768769at2"/>
<dbReference type="PANTHER" id="PTHR43630">
    <property type="entry name" value="POLY-BETA-1,6-N-ACETYL-D-GLUCOSAMINE SYNTHASE"/>
    <property type="match status" value="1"/>
</dbReference>
<keyword evidence="3 6" id="KW-0808">Transferase</keyword>
<dbReference type="AlphaFoldDB" id="A0A1W1V6L6"/>
<evidence type="ECO:0000259" key="5">
    <source>
        <dbReference type="Pfam" id="PF00535"/>
    </source>
</evidence>
<dbReference type="EMBL" id="FWWT01000016">
    <property type="protein sequence ID" value="SMB88982.1"/>
    <property type="molecule type" value="Genomic_DNA"/>
</dbReference>
<gene>
    <name evidence="6" type="ORF">SAMN00017405_0559</name>
</gene>
<keyword evidence="4" id="KW-1133">Transmembrane helix</keyword>
<comment type="similarity">
    <text evidence="1">Belongs to the glycosyltransferase 2 family.</text>
</comment>
<feature type="transmembrane region" description="Helical" evidence="4">
    <location>
        <begin position="6"/>
        <end position="27"/>
    </location>
</feature>